<dbReference type="RefSeq" id="WP_137970610.1">
    <property type="nucleotide sequence ID" value="NZ_BJHV01000003.1"/>
</dbReference>
<sequence length="163" mass="18103">MDTVVASIAAFASSIIAVAGTLLGARLQQHGTAEAEQAARNEQIRKDRHAAYQTLLSRMRKHRRNLYTRWELRDADAAQQDKARWQSWESSSDVVDALDDVELLTDDPELLRLASAAVGATFALKKKGERGVTQAEMDTRGERAREAQEEFRAAARQLLLAAI</sequence>
<evidence type="ECO:0000313" key="2">
    <source>
        <dbReference type="Proteomes" id="UP000299290"/>
    </source>
</evidence>
<protein>
    <submittedName>
        <fullName evidence="1">Uncharacterized protein</fullName>
    </submittedName>
</protein>
<name>A0A4D4KJZ6_9ACTN</name>
<dbReference type="Proteomes" id="UP000299290">
    <property type="component" value="Unassembled WGS sequence"/>
</dbReference>
<reference evidence="1 2" key="1">
    <citation type="journal article" date="2020" name="Int. J. Syst. Evol. Microbiol.">
        <title>Reclassification of Streptomyces castelarensis and Streptomyces sporoclivatus as later heterotypic synonyms of Streptomyces antimycoticus.</title>
        <authorList>
            <person name="Komaki H."/>
            <person name="Tamura T."/>
        </authorList>
    </citation>
    <scope>NUCLEOTIDE SEQUENCE [LARGE SCALE GENOMIC DNA]</scope>
    <source>
        <strain evidence="1 2">NBRC 12839</strain>
    </source>
</reference>
<gene>
    <name evidence="1" type="ORF">SANT12839_101570</name>
</gene>
<accession>A0A4D4KJZ6</accession>
<dbReference type="EMBL" id="BJHV01000003">
    <property type="protein sequence ID" value="GDY49275.1"/>
    <property type="molecule type" value="Genomic_DNA"/>
</dbReference>
<dbReference type="AlphaFoldDB" id="A0A4D4KJZ6"/>
<organism evidence="1 2">
    <name type="scientific">Streptomyces antimycoticus</name>
    <dbReference type="NCBI Taxonomy" id="68175"/>
    <lineage>
        <taxon>Bacteria</taxon>
        <taxon>Bacillati</taxon>
        <taxon>Actinomycetota</taxon>
        <taxon>Actinomycetes</taxon>
        <taxon>Kitasatosporales</taxon>
        <taxon>Streptomycetaceae</taxon>
        <taxon>Streptomyces</taxon>
        <taxon>Streptomyces violaceusniger group</taxon>
    </lineage>
</organism>
<proteinExistence type="predicted"/>
<keyword evidence="2" id="KW-1185">Reference proteome</keyword>
<comment type="caution">
    <text evidence="1">The sequence shown here is derived from an EMBL/GenBank/DDBJ whole genome shotgun (WGS) entry which is preliminary data.</text>
</comment>
<evidence type="ECO:0000313" key="1">
    <source>
        <dbReference type="EMBL" id="GDY49275.1"/>
    </source>
</evidence>